<comment type="similarity">
    <text evidence="1 3">Belongs to the N-Me-Phe pilin family.</text>
</comment>
<dbReference type="InterPro" id="IPR045584">
    <property type="entry name" value="Pilin-like"/>
</dbReference>
<reference evidence="5 6" key="1">
    <citation type="submission" date="2013-08" db="EMBL/GenBank/DDBJ databases">
        <title>Genome sequencing of Lysobacter.</title>
        <authorList>
            <person name="Zhang S."/>
            <person name="Wang G."/>
        </authorList>
    </citation>
    <scope>NUCLEOTIDE SEQUENCE [LARGE SCALE GENOMIC DNA]</scope>
    <source>
        <strain evidence="5 6">GH1-9</strain>
    </source>
</reference>
<dbReference type="eggNOG" id="COG4969">
    <property type="taxonomic scope" value="Bacteria"/>
</dbReference>
<evidence type="ECO:0000313" key="6">
    <source>
        <dbReference type="Proteomes" id="UP000029998"/>
    </source>
</evidence>
<name>A0A0A0EUU1_9GAMM</name>
<evidence type="ECO:0008006" key="7">
    <source>
        <dbReference type="Google" id="ProtNLM"/>
    </source>
</evidence>
<proteinExistence type="inferred from homology"/>
<keyword evidence="4" id="KW-0472">Membrane</keyword>
<keyword evidence="2" id="KW-0488">Methylation</keyword>
<accession>A0A0A0EUU1</accession>
<feature type="transmembrane region" description="Helical" evidence="4">
    <location>
        <begin position="7"/>
        <end position="31"/>
    </location>
</feature>
<protein>
    <recommendedName>
        <fullName evidence="7">Fimbrial protein</fullName>
    </recommendedName>
</protein>
<keyword evidence="6" id="KW-1185">Reference proteome</keyword>
<dbReference type="Proteomes" id="UP000029998">
    <property type="component" value="Unassembled WGS sequence"/>
</dbReference>
<dbReference type="AlphaFoldDB" id="A0A0A0EUU1"/>
<evidence type="ECO:0000256" key="4">
    <source>
        <dbReference type="SAM" id="Phobius"/>
    </source>
</evidence>
<keyword evidence="3" id="KW-0281">Fimbrium</keyword>
<keyword evidence="4" id="KW-1133">Transmembrane helix</keyword>
<evidence type="ECO:0000256" key="1">
    <source>
        <dbReference type="ARBA" id="ARBA00005233"/>
    </source>
</evidence>
<gene>
    <name evidence="5" type="ORF">N800_03690</name>
</gene>
<comment type="caution">
    <text evidence="5">The sequence shown here is derived from an EMBL/GenBank/DDBJ whole genome shotgun (WGS) entry which is preliminary data.</text>
</comment>
<dbReference type="GO" id="GO:0007155">
    <property type="term" value="P:cell adhesion"/>
    <property type="evidence" value="ECO:0007669"/>
    <property type="project" value="InterPro"/>
</dbReference>
<dbReference type="PANTHER" id="PTHR30093:SF34">
    <property type="entry name" value="PREPILIN PEPTIDASE-DEPENDENT PROTEIN D"/>
    <property type="match status" value="1"/>
</dbReference>
<sequence>MKKNMQGFTLIELMIVIAILGILLAIAIPAYQDYSIRAKVSECANLLAPSKTAFAEYRSAKTAFPTSMAAAGVDTQASTYCDAPTLASSSATSAVLNIVAPATKTGGSGDVTLVLTGNRNATSGDIQWVCTSTGTTKYAPGSCR</sequence>
<evidence type="ECO:0000256" key="2">
    <source>
        <dbReference type="ARBA" id="ARBA00022481"/>
    </source>
</evidence>
<keyword evidence="4" id="KW-0812">Transmembrane</keyword>
<dbReference type="EMBL" id="AVPU01000020">
    <property type="protein sequence ID" value="KGM53863.1"/>
    <property type="molecule type" value="Genomic_DNA"/>
</dbReference>
<evidence type="ECO:0000313" key="5">
    <source>
        <dbReference type="EMBL" id="KGM53863.1"/>
    </source>
</evidence>
<dbReference type="InterPro" id="IPR012902">
    <property type="entry name" value="N_methyl_site"/>
</dbReference>
<dbReference type="Pfam" id="PF07963">
    <property type="entry name" value="N_methyl"/>
    <property type="match status" value="1"/>
</dbReference>
<organism evidence="5 6">
    <name type="scientific">Lysobacter daejeonensis GH1-9</name>
    <dbReference type="NCBI Taxonomy" id="1385517"/>
    <lineage>
        <taxon>Bacteria</taxon>
        <taxon>Pseudomonadati</taxon>
        <taxon>Pseudomonadota</taxon>
        <taxon>Gammaproteobacteria</taxon>
        <taxon>Lysobacterales</taxon>
        <taxon>Lysobacteraceae</taxon>
        <taxon>Aerolutibacter</taxon>
    </lineage>
</organism>
<dbReference type="RefSeq" id="WP_036138483.1">
    <property type="nucleotide sequence ID" value="NZ_AVPU01000020.1"/>
</dbReference>
<dbReference type="NCBIfam" id="TIGR02532">
    <property type="entry name" value="IV_pilin_GFxxxE"/>
    <property type="match status" value="1"/>
</dbReference>
<dbReference type="Pfam" id="PF00114">
    <property type="entry name" value="Pilin"/>
    <property type="match status" value="1"/>
</dbReference>
<dbReference type="GO" id="GO:0009289">
    <property type="term" value="C:pilus"/>
    <property type="evidence" value="ECO:0007669"/>
    <property type="project" value="InterPro"/>
</dbReference>
<dbReference type="PROSITE" id="PS00409">
    <property type="entry name" value="PROKAR_NTER_METHYL"/>
    <property type="match status" value="1"/>
</dbReference>
<dbReference type="STRING" id="1385517.N800_03690"/>
<evidence type="ECO:0000256" key="3">
    <source>
        <dbReference type="RuleBase" id="RU000389"/>
    </source>
</evidence>
<dbReference type="Gene3D" id="3.30.700.10">
    <property type="entry name" value="Glycoprotein, Type 4 Pilin"/>
    <property type="match status" value="1"/>
</dbReference>
<dbReference type="PANTHER" id="PTHR30093">
    <property type="entry name" value="GENERAL SECRETION PATHWAY PROTEIN G"/>
    <property type="match status" value="1"/>
</dbReference>
<dbReference type="InterPro" id="IPR001082">
    <property type="entry name" value="Pilin"/>
</dbReference>
<dbReference type="SUPFAM" id="SSF54523">
    <property type="entry name" value="Pili subunits"/>
    <property type="match status" value="1"/>
</dbReference>
<dbReference type="OrthoDB" id="5767514at2"/>